<proteinExistence type="inferred from homology"/>
<evidence type="ECO:0000256" key="6">
    <source>
        <dbReference type="SAM" id="Phobius"/>
    </source>
</evidence>
<dbReference type="AlphaFoldDB" id="A0AA39QQX2"/>
<evidence type="ECO:0000259" key="7">
    <source>
        <dbReference type="Pfam" id="PF20684"/>
    </source>
</evidence>
<dbReference type="Pfam" id="PF20684">
    <property type="entry name" value="Fung_rhodopsin"/>
    <property type="match status" value="1"/>
</dbReference>
<evidence type="ECO:0000313" key="8">
    <source>
        <dbReference type="EMBL" id="KAK0507490.1"/>
    </source>
</evidence>
<evidence type="ECO:0000313" key="9">
    <source>
        <dbReference type="Proteomes" id="UP001166286"/>
    </source>
</evidence>
<feature type="transmembrane region" description="Helical" evidence="6">
    <location>
        <begin position="52"/>
        <end position="73"/>
    </location>
</feature>
<dbReference type="Proteomes" id="UP001166286">
    <property type="component" value="Unassembled WGS sequence"/>
</dbReference>
<name>A0AA39QQX2_9LECA</name>
<comment type="subcellular location">
    <subcellularLocation>
        <location evidence="1">Membrane</location>
        <topology evidence="1">Multi-pass membrane protein</topology>
    </subcellularLocation>
</comment>
<comment type="caution">
    <text evidence="8">The sequence shown here is derived from an EMBL/GenBank/DDBJ whole genome shotgun (WGS) entry which is preliminary data.</text>
</comment>
<evidence type="ECO:0000256" key="3">
    <source>
        <dbReference type="ARBA" id="ARBA00022989"/>
    </source>
</evidence>
<reference evidence="8" key="1">
    <citation type="submission" date="2023-03" db="EMBL/GenBank/DDBJ databases">
        <title>Complete genome of Cladonia borealis.</title>
        <authorList>
            <person name="Park H."/>
        </authorList>
    </citation>
    <scope>NUCLEOTIDE SEQUENCE</scope>
    <source>
        <strain evidence="8">ANT050790</strain>
    </source>
</reference>
<sequence>MADSTAHNRGEHQDDGYKLVTVACVVSTLSIIVVASRFYASQLKKAKIGPDDWISIPALIACVGHNANCIAVVRVGGVGRHVGTITDPEVLILWAKCLYSQLLIYVIAIVLPKLAILLFYLRIFPSPNFRLSVYLLVIFVISWAIAVEFSTIFQCTPISYFWARKPPGRCINWVAFYRWASLPNILSDIIMLLLPVHRVWKIQVTFKQKMALSGLFLMGGLGTIASAVRMSIFFRRNAFVDPTWISVDVLIWSILECGLVLIAACLPTLMPLFHSVSVVLQERWSHSSGARNVQNPSGPDSLPSWRAKGGVISTPQRGFARIDGQHHGHSDGQGDAVPLTPLPITPGGGYQWAIPRTSL</sequence>
<evidence type="ECO:0000256" key="4">
    <source>
        <dbReference type="ARBA" id="ARBA00023136"/>
    </source>
</evidence>
<evidence type="ECO:0000256" key="5">
    <source>
        <dbReference type="ARBA" id="ARBA00038359"/>
    </source>
</evidence>
<feature type="domain" description="Rhodopsin" evidence="7">
    <location>
        <begin position="37"/>
        <end position="274"/>
    </location>
</feature>
<feature type="transmembrane region" description="Helical" evidence="6">
    <location>
        <begin position="102"/>
        <end position="121"/>
    </location>
</feature>
<feature type="transmembrane region" description="Helical" evidence="6">
    <location>
        <begin position="133"/>
        <end position="163"/>
    </location>
</feature>
<feature type="transmembrane region" description="Helical" evidence="6">
    <location>
        <begin position="20"/>
        <end position="40"/>
    </location>
</feature>
<dbReference type="InterPro" id="IPR052337">
    <property type="entry name" value="SAT4-like"/>
</dbReference>
<evidence type="ECO:0000256" key="1">
    <source>
        <dbReference type="ARBA" id="ARBA00004141"/>
    </source>
</evidence>
<keyword evidence="4 6" id="KW-0472">Membrane</keyword>
<comment type="similarity">
    <text evidence="5">Belongs to the SAT4 family.</text>
</comment>
<feature type="transmembrane region" description="Helical" evidence="6">
    <location>
        <begin position="175"/>
        <end position="194"/>
    </location>
</feature>
<dbReference type="EMBL" id="JAFEKC020000023">
    <property type="protein sequence ID" value="KAK0507490.1"/>
    <property type="molecule type" value="Genomic_DNA"/>
</dbReference>
<dbReference type="InterPro" id="IPR049326">
    <property type="entry name" value="Rhodopsin_dom_fungi"/>
</dbReference>
<accession>A0AA39QQX2</accession>
<keyword evidence="9" id="KW-1185">Reference proteome</keyword>
<dbReference type="GO" id="GO:0016020">
    <property type="term" value="C:membrane"/>
    <property type="evidence" value="ECO:0007669"/>
    <property type="project" value="UniProtKB-SubCell"/>
</dbReference>
<evidence type="ECO:0000256" key="2">
    <source>
        <dbReference type="ARBA" id="ARBA00022692"/>
    </source>
</evidence>
<organism evidence="8 9">
    <name type="scientific">Cladonia borealis</name>
    <dbReference type="NCBI Taxonomy" id="184061"/>
    <lineage>
        <taxon>Eukaryota</taxon>
        <taxon>Fungi</taxon>
        <taxon>Dikarya</taxon>
        <taxon>Ascomycota</taxon>
        <taxon>Pezizomycotina</taxon>
        <taxon>Lecanoromycetes</taxon>
        <taxon>OSLEUM clade</taxon>
        <taxon>Lecanoromycetidae</taxon>
        <taxon>Lecanorales</taxon>
        <taxon>Lecanorineae</taxon>
        <taxon>Cladoniaceae</taxon>
        <taxon>Cladonia</taxon>
    </lineage>
</organism>
<feature type="transmembrane region" description="Helical" evidence="6">
    <location>
        <begin position="249"/>
        <end position="273"/>
    </location>
</feature>
<gene>
    <name evidence="8" type="ORF">JMJ35_010013</name>
</gene>
<keyword evidence="3 6" id="KW-1133">Transmembrane helix</keyword>
<protein>
    <recommendedName>
        <fullName evidence="7">Rhodopsin domain-containing protein</fullName>
    </recommendedName>
</protein>
<feature type="transmembrane region" description="Helical" evidence="6">
    <location>
        <begin position="215"/>
        <end position="234"/>
    </location>
</feature>
<dbReference type="PANTHER" id="PTHR33048:SF47">
    <property type="entry name" value="INTEGRAL MEMBRANE PROTEIN-RELATED"/>
    <property type="match status" value="1"/>
</dbReference>
<keyword evidence="2 6" id="KW-0812">Transmembrane</keyword>
<dbReference type="PANTHER" id="PTHR33048">
    <property type="entry name" value="PTH11-LIKE INTEGRAL MEMBRANE PROTEIN (AFU_ORTHOLOGUE AFUA_5G11245)"/>
    <property type="match status" value="1"/>
</dbReference>